<evidence type="ECO:0000313" key="1">
    <source>
        <dbReference type="EMBL" id="TSD15811.1"/>
    </source>
</evidence>
<evidence type="ECO:0000313" key="2">
    <source>
        <dbReference type="Proteomes" id="UP000319894"/>
    </source>
</evidence>
<dbReference type="OrthoDB" id="311452at2157"/>
<dbReference type="InterPro" id="IPR036388">
    <property type="entry name" value="WH-like_DNA-bd_sf"/>
</dbReference>
<reference evidence="1 2" key="1">
    <citation type="submission" date="2018-06" db="EMBL/GenBank/DDBJ databases">
        <title>Natronomonas sp. F16-60 a new haloarchaeon isolated from a solar saltern of Isla Cristina, Huelva, Spain.</title>
        <authorList>
            <person name="Duran-Viseras A."/>
            <person name="Sanchez-Porro C."/>
            <person name="Ventosa A."/>
        </authorList>
    </citation>
    <scope>NUCLEOTIDE SEQUENCE [LARGE SCALE GENOMIC DNA]</scope>
    <source>
        <strain evidence="1 2">F16-60</strain>
    </source>
</reference>
<proteinExistence type="predicted"/>
<dbReference type="Pfam" id="PF12840">
    <property type="entry name" value="HTH_20"/>
    <property type="match status" value="1"/>
</dbReference>
<dbReference type="CDD" id="cd00090">
    <property type="entry name" value="HTH_ARSR"/>
    <property type="match status" value="1"/>
</dbReference>
<dbReference type="InterPro" id="IPR011991">
    <property type="entry name" value="ArsR-like_HTH"/>
</dbReference>
<dbReference type="InterPro" id="IPR036390">
    <property type="entry name" value="WH_DNA-bd_sf"/>
</dbReference>
<dbReference type="AlphaFoldDB" id="A0A554NEJ2"/>
<name>A0A554NEJ2_9EURY</name>
<dbReference type="Gene3D" id="1.10.10.10">
    <property type="entry name" value="Winged helix-like DNA-binding domain superfamily/Winged helix DNA-binding domain"/>
    <property type="match status" value="1"/>
</dbReference>
<dbReference type="Proteomes" id="UP000319894">
    <property type="component" value="Unassembled WGS sequence"/>
</dbReference>
<gene>
    <name evidence="1" type="ORF">DP107_01115</name>
</gene>
<accession>A0A554NEJ2</accession>
<keyword evidence="2" id="KW-1185">Reference proteome</keyword>
<dbReference type="SUPFAM" id="SSF46785">
    <property type="entry name" value="Winged helix' DNA-binding domain"/>
    <property type="match status" value="1"/>
</dbReference>
<organism evidence="1 2">
    <name type="scientific">Haloglomus irregulare</name>
    <dbReference type="NCBI Taxonomy" id="2234134"/>
    <lineage>
        <taxon>Archaea</taxon>
        <taxon>Methanobacteriati</taxon>
        <taxon>Methanobacteriota</taxon>
        <taxon>Stenosarchaea group</taxon>
        <taxon>Halobacteria</taxon>
        <taxon>Halobacteriales</taxon>
        <taxon>Natronomonadaceae</taxon>
        <taxon>Haloglomus</taxon>
    </lineage>
</organism>
<comment type="caution">
    <text evidence="1">The sequence shown here is derived from an EMBL/GenBank/DDBJ whole genome shotgun (WGS) entry which is preliminary data.</text>
</comment>
<dbReference type="EMBL" id="QMDX01000001">
    <property type="protein sequence ID" value="TSD15811.1"/>
    <property type="molecule type" value="Genomic_DNA"/>
</dbReference>
<dbReference type="InParanoid" id="A0A554NEJ2"/>
<sequence>MDEERSIEEILNTIGDEHARRVLAAISRNPRSAKELAGECDLSLPTIYRRLELLQEHELITERTAVAEDGNHYNIYECNFDSTVISLEDEEYKMRIYREENLPDRFGKLWDELGAESE</sequence>
<dbReference type="RefSeq" id="WP_144260287.1">
    <property type="nucleotide sequence ID" value="NZ_QMDX01000001.1"/>
</dbReference>
<protein>
    <submittedName>
        <fullName evidence="1">Transcriptional regulator</fullName>
    </submittedName>
</protein>